<evidence type="ECO:0000256" key="5">
    <source>
        <dbReference type="ARBA" id="ARBA00022692"/>
    </source>
</evidence>
<feature type="transmembrane region" description="Helical" evidence="8">
    <location>
        <begin position="128"/>
        <end position="145"/>
    </location>
</feature>
<proteinExistence type="predicted"/>
<keyword evidence="4" id="KW-0808">Transferase</keyword>
<gene>
    <name evidence="10" type="ORF">A2W41_03245</name>
</gene>
<keyword evidence="6 8" id="KW-1133">Transmembrane helix</keyword>
<dbReference type="Pfam" id="PF13231">
    <property type="entry name" value="PMT_2"/>
    <property type="match status" value="1"/>
</dbReference>
<reference evidence="10 11" key="1">
    <citation type="journal article" date="2016" name="Nat. Commun.">
        <title>Thousands of microbial genomes shed light on interconnected biogeochemical processes in an aquifer system.</title>
        <authorList>
            <person name="Anantharaman K."/>
            <person name="Brown C.T."/>
            <person name="Hug L.A."/>
            <person name="Sharon I."/>
            <person name="Castelle C.J."/>
            <person name="Probst A.J."/>
            <person name="Thomas B.C."/>
            <person name="Singh A."/>
            <person name="Wilkins M.J."/>
            <person name="Karaoz U."/>
            <person name="Brodie E.L."/>
            <person name="Williams K.H."/>
            <person name="Hubbard S.S."/>
            <person name="Banfield J.F."/>
        </authorList>
    </citation>
    <scope>NUCLEOTIDE SEQUENCE [LARGE SCALE GENOMIC DNA]</scope>
</reference>
<dbReference type="InterPro" id="IPR038731">
    <property type="entry name" value="RgtA/B/C-like"/>
</dbReference>
<feature type="transmembrane region" description="Helical" evidence="8">
    <location>
        <begin position="174"/>
        <end position="192"/>
    </location>
</feature>
<feature type="transmembrane region" description="Helical" evidence="8">
    <location>
        <begin position="241"/>
        <end position="261"/>
    </location>
</feature>
<feature type="transmembrane region" description="Helical" evidence="8">
    <location>
        <begin position="293"/>
        <end position="313"/>
    </location>
</feature>
<accession>A0A1G2FYP3</accession>
<evidence type="ECO:0000313" key="11">
    <source>
        <dbReference type="Proteomes" id="UP000176700"/>
    </source>
</evidence>
<name>A0A1G2FYP3_9BACT</name>
<dbReference type="GO" id="GO:0016763">
    <property type="term" value="F:pentosyltransferase activity"/>
    <property type="evidence" value="ECO:0007669"/>
    <property type="project" value="TreeGrafter"/>
</dbReference>
<organism evidence="10 11">
    <name type="scientific">Candidatus Ryanbacteria bacterium RIFCSPHIGHO2_01_45_13</name>
    <dbReference type="NCBI Taxonomy" id="1802112"/>
    <lineage>
        <taxon>Bacteria</taxon>
        <taxon>Candidatus Ryaniibacteriota</taxon>
    </lineage>
</organism>
<feature type="transmembrane region" description="Helical" evidence="8">
    <location>
        <begin position="377"/>
        <end position="395"/>
    </location>
</feature>
<dbReference type="PANTHER" id="PTHR33908:SF11">
    <property type="entry name" value="MEMBRANE PROTEIN"/>
    <property type="match status" value="1"/>
</dbReference>
<feature type="transmembrane region" description="Helical" evidence="8">
    <location>
        <begin position="325"/>
        <end position="341"/>
    </location>
</feature>
<dbReference type="Proteomes" id="UP000176700">
    <property type="component" value="Unassembled WGS sequence"/>
</dbReference>
<evidence type="ECO:0000256" key="8">
    <source>
        <dbReference type="SAM" id="Phobius"/>
    </source>
</evidence>
<dbReference type="GO" id="GO:0009103">
    <property type="term" value="P:lipopolysaccharide biosynthetic process"/>
    <property type="evidence" value="ECO:0007669"/>
    <property type="project" value="UniProtKB-ARBA"/>
</dbReference>
<evidence type="ECO:0000256" key="4">
    <source>
        <dbReference type="ARBA" id="ARBA00022679"/>
    </source>
</evidence>
<keyword evidence="5 8" id="KW-0812">Transmembrane</keyword>
<evidence type="ECO:0000256" key="7">
    <source>
        <dbReference type="ARBA" id="ARBA00023136"/>
    </source>
</evidence>
<evidence type="ECO:0000256" key="2">
    <source>
        <dbReference type="ARBA" id="ARBA00022475"/>
    </source>
</evidence>
<feature type="domain" description="Glycosyltransferase RgtA/B/C/D-like" evidence="9">
    <location>
        <begin position="112"/>
        <end position="252"/>
    </location>
</feature>
<comment type="subcellular location">
    <subcellularLocation>
        <location evidence="1">Cell membrane</location>
        <topology evidence="1">Multi-pass membrane protein</topology>
    </subcellularLocation>
</comment>
<evidence type="ECO:0000259" key="9">
    <source>
        <dbReference type="Pfam" id="PF13231"/>
    </source>
</evidence>
<evidence type="ECO:0000313" key="10">
    <source>
        <dbReference type="EMBL" id="OGZ42730.1"/>
    </source>
</evidence>
<dbReference type="PANTHER" id="PTHR33908">
    <property type="entry name" value="MANNOSYLTRANSFERASE YKCB-RELATED"/>
    <property type="match status" value="1"/>
</dbReference>
<keyword evidence="3" id="KW-0328">Glycosyltransferase</keyword>
<evidence type="ECO:0000256" key="3">
    <source>
        <dbReference type="ARBA" id="ARBA00022676"/>
    </source>
</evidence>
<dbReference type="InterPro" id="IPR050297">
    <property type="entry name" value="LipidA_mod_glycosyltrf_83"/>
</dbReference>
<dbReference type="EMBL" id="MHNI01000014">
    <property type="protein sequence ID" value="OGZ42730.1"/>
    <property type="molecule type" value="Genomic_DNA"/>
</dbReference>
<comment type="caution">
    <text evidence="10">The sequence shown here is derived from an EMBL/GenBank/DDBJ whole genome shotgun (WGS) entry which is preliminary data.</text>
</comment>
<feature type="transmembrane region" description="Helical" evidence="8">
    <location>
        <begin position="99"/>
        <end position="116"/>
    </location>
</feature>
<keyword evidence="2" id="KW-1003">Cell membrane</keyword>
<evidence type="ECO:0000256" key="1">
    <source>
        <dbReference type="ARBA" id="ARBA00004651"/>
    </source>
</evidence>
<feature type="transmembrane region" description="Helical" evidence="8">
    <location>
        <begin position="347"/>
        <end position="365"/>
    </location>
</feature>
<evidence type="ECO:0000256" key="6">
    <source>
        <dbReference type="ARBA" id="ARBA00022989"/>
    </source>
</evidence>
<protein>
    <recommendedName>
        <fullName evidence="9">Glycosyltransferase RgtA/B/C/D-like domain-containing protein</fullName>
    </recommendedName>
</protein>
<dbReference type="GO" id="GO:0005886">
    <property type="term" value="C:plasma membrane"/>
    <property type="evidence" value="ECO:0007669"/>
    <property type="project" value="UniProtKB-SubCell"/>
</dbReference>
<keyword evidence="7 8" id="KW-0472">Membrane</keyword>
<dbReference type="AlphaFoldDB" id="A0A1G2FYP3"/>
<sequence>MFHIIFPIIVVATLTFSFYSPVGDFTPLQKISHMPRCIGNFLTTMSAAHDACRALGVAITSTPKFWRDESIPYEIARTYAELGKLDVVTEPGVVDGRPYLTHATGFPLTISLAGFFKLFGVGVVQSRIFMTFWIVAVLMVLYLVLRSFFGPFQAGFGTLLVSTFSSFYANGRTFTGEIPGFLFLLLALFFIYRKKQYILGGMLLAIAVVTKPSVYLLLLPAAAFEFFIWDFKKSLRFGARLAIGVLPVILLWIFIILPQPFSVESWAGMIDLYRHPFNEPSLFSRLPEAFFDLLTNSTIWYFGFLLGLILFSYSKGVFRDDQKRLLHFFLLFGVLSIIYFLRSPGWFRYLLVTELFILAFTFPAADSLVQKRRSAAVSFAGLLVVIQVLNFFFFSDIPSGRVSISTAEFINKQLLLGNDSTIGFIHMPTVAPLISSHRKYQIAQIGGKETYGKHPLMLPEEKLPDYIIGYQGEYNDIFERHYEFAFVTPEGFKIYRKK</sequence>